<evidence type="ECO:0000256" key="1">
    <source>
        <dbReference type="SAM" id="MobiDB-lite"/>
    </source>
</evidence>
<proteinExistence type="predicted"/>
<keyword evidence="3" id="KW-1185">Reference proteome</keyword>
<dbReference type="AlphaFoldDB" id="A0A9Q3DFS8"/>
<evidence type="ECO:0000313" key="3">
    <source>
        <dbReference type="Proteomes" id="UP000765509"/>
    </source>
</evidence>
<name>A0A9Q3DFS8_9BASI</name>
<dbReference type="Proteomes" id="UP000765509">
    <property type="component" value="Unassembled WGS sequence"/>
</dbReference>
<organism evidence="2 3">
    <name type="scientific">Austropuccinia psidii MF-1</name>
    <dbReference type="NCBI Taxonomy" id="1389203"/>
    <lineage>
        <taxon>Eukaryota</taxon>
        <taxon>Fungi</taxon>
        <taxon>Dikarya</taxon>
        <taxon>Basidiomycota</taxon>
        <taxon>Pucciniomycotina</taxon>
        <taxon>Pucciniomycetes</taxon>
        <taxon>Pucciniales</taxon>
        <taxon>Sphaerophragmiaceae</taxon>
        <taxon>Austropuccinia</taxon>
    </lineage>
</organism>
<protein>
    <submittedName>
        <fullName evidence="2">Uncharacterized protein</fullName>
    </submittedName>
</protein>
<reference evidence="2" key="1">
    <citation type="submission" date="2021-03" db="EMBL/GenBank/DDBJ databases">
        <title>Draft genome sequence of rust myrtle Austropuccinia psidii MF-1, a brazilian biotype.</title>
        <authorList>
            <person name="Quecine M.C."/>
            <person name="Pachon D.M.R."/>
            <person name="Bonatelli M.L."/>
            <person name="Correr F.H."/>
            <person name="Franceschini L.M."/>
            <person name="Leite T.F."/>
            <person name="Margarido G.R.A."/>
            <person name="Almeida C.A."/>
            <person name="Ferrarezi J.A."/>
            <person name="Labate C.A."/>
        </authorList>
    </citation>
    <scope>NUCLEOTIDE SEQUENCE</scope>
    <source>
        <strain evidence="2">MF-1</strain>
    </source>
</reference>
<gene>
    <name evidence="2" type="ORF">O181_042951</name>
</gene>
<dbReference type="EMBL" id="AVOT02017242">
    <property type="protein sequence ID" value="MBW0503236.1"/>
    <property type="molecule type" value="Genomic_DNA"/>
</dbReference>
<feature type="region of interest" description="Disordered" evidence="1">
    <location>
        <begin position="1"/>
        <end position="33"/>
    </location>
</feature>
<sequence length="108" mass="12272">MSHPWRQEGLYQSLPIKDLSTPNQQGGFMEDPPNTVSNLNTAQYRKPPNTGCPQYRCKHLYWIHQYRFTSQIKIPPAYNHGFSTLKLQAGIFSHIPAPFDPPGGFSPS</sequence>
<evidence type="ECO:0000313" key="2">
    <source>
        <dbReference type="EMBL" id="MBW0503236.1"/>
    </source>
</evidence>
<comment type="caution">
    <text evidence="2">The sequence shown here is derived from an EMBL/GenBank/DDBJ whole genome shotgun (WGS) entry which is preliminary data.</text>
</comment>
<accession>A0A9Q3DFS8</accession>